<reference evidence="10" key="1">
    <citation type="journal article" date="2015" name="Nature">
        <title>Complex archaea that bridge the gap between prokaryotes and eukaryotes.</title>
        <authorList>
            <person name="Spang A."/>
            <person name="Saw J.H."/>
            <person name="Jorgensen S.L."/>
            <person name="Zaremba-Niedzwiedzka K."/>
            <person name="Martijn J."/>
            <person name="Lind A.E."/>
            <person name="van Eijk R."/>
            <person name="Schleper C."/>
            <person name="Guy L."/>
            <person name="Ettema T.J."/>
        </authorList>
    </citation>
    <scope>NUCLEOTIDE SEQUENCE</scope>
</reference>
<feature type="compositionally biased region" description="Low complexity" evidence="7">
    <location>
        <begin position="193"/>
        <end position="209"/>
    </location>
</feature>
<feature type="domain" description="Mechanosensitive ion channel MscS C-terminal" evidence="9">
    <location>
        <begin position="63"/>
        <end position="148"/>
    </location>
</feature>
<dbReference type="SUPFAM" id="SSF82689">
    <property type="entry name" value="Mechanosensitive channel protein MscS (YggB), C-terminal domain"/>
    <property type="match status" value="1"/>
</dbReference>
<sequence>QLENAINNGDVVTADGITGVAEKLTIRSLGLRDLSGTFHIIPFSSVTTVSNYMREFAYHVGEYGVAYREDIDQVIAKLREAFAELMSEEDFRSQILVDELEVHGVTALADSSVNIRVRIKTLPGSQWGIGRAYNRLVKYHLDAAGIEIPFPHLTLYFGEDKEGKAPAAPLRMVDEVEVKELFNAQSRDEETDSSSPSSDKSTSATKADTNPSRKGDFDDAD</sequence>
<keyword evidence="3" id="KW-1003">Cell membrane</keyword>
<evidence type="ECO:0000259" key="9">
    <source>
        <dbReference type="Pfam" id="PF21082"/>
    </source>
</evidence>
<accession>A0A0F9DBB1</accession>
<dbReference type="GO" id="GO:0005886">
    <property type="term" value="C:plasma membrane"/>
    <property type="evidence" value="ECO:0007669"/>
    <property type="project" value="UniProtKB-SubCell"/>
</dbReference>
<evidence type="ECO:0000259" key="8">
    <source>
        <dbReference type="Pfam" id="PF00924"/>
    </source>
</evidence>
<evidence type="ECO:0000256" key="3">
    <source>
        <dbReference type="ARBA" id="ARBA00022475"/>
    </source>
</evidence>
<dbReference type="InterPro" id="IPR049278">
    <property type="entry name" value="MS_channel_C"/>
</dbReference>
<name>A0A0F9DBB1_9ZZZZ</name>
<dbReference type="PANTHER" id="PTHR30460">
    <property type="entry name" value="MODERATE CONDUCTANCE MECHANOSENSITIVE CHANNEL YBIO"/>
    <property type="match status" value="1"/>
</dbReference>
<dbReference type="Pfam" id="PF00924">
    <property type="entry name" value="MS_channel_2nd"/>
    <property type="match status" value="1"/>
</dbReference>
<evidence type="ECO:0008006" key="11">
    <source>
        <dbReference type="Google" id="ProtNLM"/>
    </source>
</evidence>
<protein>
    <recommendedName>
        <fullName evidence="11">Mechanosensitive ion channel protein MscS</fullName>
    </recommendedName>
</protein>
<feature type="compositionally biased region" description="Basic and acidic residues" evidence="7">
    <location>
        <begin position="211"/>
        <end position="221"/>
    </location>
</feature>
<dbReference type="InterPro" id="IPR006685">
    <property type="entry name" value="MscS_channel_2nd"/>
</dbReference>
<dbReference type="InterPro" id="IPR011066">
    <property type="entry name" value="MscS_channel_C_sf"/>
</dbReference>
<dbReference type="Gene3D" id="2.30.30.60">
    <property type="match status" value="1"/>
</dbReference>
<proteinExistence type="inferred from homology"/>
<dbReference type="Gene3D" id="3.30.70.100">
    <property type="match status" value="1"/>
</dbReference>
<dbReference type="PANTHER" id="PTHR30460:SF0">
    <property type="entry name" value="MODERATE CONDUCTANCE MECHANOSENSITIVE CHANNEL YBIO"/>
    <property type="match status" value="1"/>
</dbReference>
<keyword evidence="5" id="KW-1133">Transmembrane helix</keyword>
<feature type="domain" description="Mechanosensitive ion channel MscS" evidence="8">
    <location>
        <begin position="2"/>
        <end position="53"/>
    </location>
</feature>
<evidence type="ECO:0000256" key="2">
    <source>
        <dbReference type="ARBA" id="ARBA00008017"/>
    </source>
</evidence>
<feature type="region of interest" description="Disordered" evidence="7">
    <location>
        <begin position="181"/>
        <end position="221"/>
    </location>
</feature>
<organism evidence="10">
    <name type="scientific">marine sediment metagenome</name>
    <dbReference type="NCBI Taxonomy" id="412755"/>
    <lineage>
        <taxon>unclassified sequences</taxon>
        <taxon>metagenomes</taxon>
        <taxon>ecological metagenomes</taxon>
    </lineage>
</organism>
<comment type="subcellular location">
    <subcellularLocation>
        <location evidence="1">Cell membrane</location>
        <topology evidence="1">Multi-pass membrane protein</topology>
    </subcellularLocation>
</comment>
<comment type="similarity">
    <text evidence="2">Belongs to the MscS (TC 1.A.23) family.</text>
</comment>
<keyword evidence="6" id="KW-0472">Membrane</keyword>
<evidence type="ECO:0000313" key="10">
    <source>
        <dbReference type="EMBL" id="KKL58944.1"/>
    </source>
</evidence>
<dbReference type="GO" id="GO:0008381">
    <property type="term" value="F:mechanosensitive monoatomic ion channel activity"/>
    <property type="evidence" value="ECO:0007669"/>
    <property type="project" value="InterPro"/>
</dbReference>
<dbReference type="EMBL" id="LAZR01029651">
    <property type="protein sequence ID" value="KKL58944.1"/>
    <property type="molecule type" value="Genomic_DNA"/>
</dbReference>
<dbReference type="AlphaFoldDB" id="A0A0F9DBB1"/>
<gene>
    <name evidence="10" type="ORF">LCGC14_2220310</name>
</gene>
<evidence type="ECO:0000256" key="1">
    <source>
        <dbReference type="ARBA" id="ARBA00004651"/>
    </source>
</evidence>
<evidence type="ECO:0000256" key="6">
    <source>
        <dbReference type="ARBA" id="ARBA00023136"/>
    </source>
</evidence>
<evidence type="ECO:0000256" key="7">
    <source>
        <dbReference type="SAM" id="MobiDB-lite"/>
    </source>
</evidence>
<dbReference type="InterPro" id="IPR023408">
    <property type="entry name" value="MscS_beta-dom_sf"/>
</dbReference>
<dbReference type="Pfam" id="PF21082">
    <property type="entry name" value="MS_channel_3rd"/>
    <property type="match status" value="1"/>
</dbReference>
<dbReference type="SUPFAM" id="SSF50182">
    <property type="entry name" value="Sm-like ribonucleoproteins"/>
    <property type="match status" value="1"/>
</dbReference>
<keyword evidence="4" id="KW-0812">Transmembrane</keyword>
<feature type="non-terminal residue" evidence="10">
    <location>
        <position position="1"/>
    </location>
</feature>
<dbReference type="InterPro" id="IPR010920">
    <property type="entry name" value="LSM_dom_sf"/>
</dbReference>
<comment type="caution">
    <text evidence="10">The sequence shown here is derived from an EMBL/GenBank/DDBJ whole genome shotgun (WGS) entry which is preliminary data.</text>
</comment>
<evidence type="ECO:0000256" key="5">
    <source>
        <dbReference type="ARBA" id="ARBA00022989"/>
    </source>
</evidence>
<evidence type="ECO:0000256" key="4">
    <source>
        <dbReference type="ARBA" id="ARBA00022692"/>
    </source>
</evidence>
<dbReference type="InterPro" id="IPR045276">
    <property type="entry name" value="YbiO_bact"/>
</dbReference>